<proteinExistence type="predicted"/>
<gene>
    <name evidence="1" type="ORF">EWM64_g297</name>
</gene>
<organism evidence="1 2">
    <name type="scientific">Hericium alpestre</name>
    <dbReference type="NCBI Taxonomy" id="135208"/>
    <lineage>
        <taxon>Eukaryota</taxon>
        <taxon>Fungi</taxon>
        <taxon>Dikarya</taxon>
        <taxon>Basidiomycota</taxon>
        <taxon>Agaricomycotina</taxon>
        <taxon>Agaricomycetes</taxon>
        <taxon>Russulales</taxon>
        <taxon>Hericiaceae</taxon>
        <taxon>Hericium</taxon>
    </lineage>
</organism>
<dbReference type="InterPro" id="IPR036514">
    <property type="entry name" value="SGNH_hydro_sf"/>
</dbReference>
<dbReference type="SUPFAM" id="SSF52266">
    <property type="entry name" value="SGNH hydrolase"/>
    <property type="match status" value="1"/>
</dbReference>
<reference evidence="1 2" key="1">
    <citation type="submission" date="2019-02" db="EMBL/GenBank/DDBJ databases">
        <title>Genome sequencing of the rare red list fungi Hericium alpestre (H. flagellum).</title>
        <authorList>
            <person name="Buettner E."/>
            <person name="Kellner H."/>
        </authorList>
    </citation>
    <scope>NUCLEOTIDE SEQUENCE [LARGE SCALE GENOMIC DNA]</scope>
    <source>
        <strain evidence="1 2">DSM 108284</strain>
    </source>
</reference>
<evidence type="ECO:0000313" key="2">
    <source>
        <dbReference type="Proteomes" id="UP000298061"/>
    </source>
</evidence>
<accession>A0A4Z0ABQ4</accession>
<dbReference type="AlphaFoldDB" id="A0A4Z0ABQ4"/>
<dbReference type="EMBL" id="SFCI01000013">
    <property type="protein sequence ID" value="TFY83714.1"/>
    <property type="molecule type" value="Genomic_DNA"/>
</dbReference>
<evidence type="ECO:0008006" key="3">
    <source>
        <dbReference type="Google" id="ProtNLM"/>
    </source>
</evidence>
<dbReference type="Gene3D" id="3.40.50.1110">
    <property type="entry name" value="SGNH hydrolase"/>
    <property type="match status" value="1"/>
</dbReference>
<dbReference type="Proteomes" id="UP000298061">
    <property type="component" value="Unassembled WGS sequence"/>
</dbReference>
<name>A0A4Z0ABQ4_9AGAM</name>
<protein>
    <recommendedName>
        <fullName evidence="3">SGNH hydrolase-type esterase domain-containing protein</fullName>
    </recommendedName>
</protein>
<dbReference type="OrthoDB" id="1600564at2759"/>
<evidence type="ECO:0000313" key="1">
    <source>
        <dbReference type="EMBL" id="TFY83714.1"/>
    </source>
</evidence>
<keyword evidence="2" id="KW-1185">Reference proteome</keyword>
<sequence length="182" mass="20424">MSKTMKENDHKLGSAEFESTFIQTGPHWKGFEQVKHFIVFGASYCDVGYSHREAHPTPERPLGVDFPGDTYNEPGKPNWVGHLVTMEHNFLVHDYGKGGAMVDGVRYQVETEFLPHAGTWVGINDCAYIHEPAKVKRSIDELFLTQQKLYEAGARNYVFVNVPPIDRSPAGKSDSQGASLFH</sequence>
<dbReference type="STRING" id="135208.A0A4Z0ABQ4"/>
<comment type="caution">
    <text evidence="1">The sequence shown here is derived from an EMBL/GenBank/DDBJ whole genome shotgun (WGS) entry which is preliminary data.</text>
</comment>